<reference evidence="2" key="1">
    <citation type="journal article" date="2019" name="Int. J. Syst. Evol. Microbiol.">
        <title>The Global Catalogue of Microorganisms (GCM) 10K type strain sequencing project: providing services to taxonomists for standard genome sequencing and annotation.</title>
        <authorList>
            <consortium name="The Broad Institute Genomics Platform"/>
            <consortium name="The Broad Institute Genome Sequencing Center for Infectious Disease"/>
            <person name="Wu L."/>
            <person name="Ma J."/>
        </authorList>
    </citation>
    <scope>NUCLEOTIDE SEQUENCE [LARGE SCALE GENOMIC DNA]</scope>
    <source>
        <strain evidence="2">TBRC 1276</strain>
    </source>
</reference>
<organism evidence="1 2">
    <name type="scientific">Nonomuraea purpurea</name>
    <dbReference type="NCBI Taxonomy" id="1849276"/>
    <lineage>
        <taxon>Bacteria</taxon>
        <taxon>Bacillati</taxon>
        <taxon>Actinomycetota</taxon>
        <taxon>Actinomycetes</taxon>
        <taxon>Streptosporangiales</taxon>
        <taxon>Streptosporangiaceae</taxon>
        <taxon>Nonomuraea</taxon>
    </lineage>
</organism>
<dbReference type="RefSeq" id="WP_379533055.1">
    <property type="nucleotide sequence ID" value="NZ_JBHSBI010000026.1"/>
</dbReference>
<name>A0ABV8GJR0_9ACTN</name>
<evidence type="ECO:0000313" key="1">
    <source>
        <dbReference type="EMBL" id="MFC4013179.1"/>
    </source>
</evidence>
<accession>A0ABV8GJR0</accession>
<protein>
    <submittedName>
        <fullName evidence="1">Uncharacterized protein</fullName>
    </submittedName>
</protein>
<sequence>MTTESAQEALRSGGAPLNGQLAFPWMEAGQLRRVDGHGSAYLMDNSTTVSGRFPG</sequence>
<dbReference type="Proteomes" id="UP001595851">
    <property type="component" value="Unassembled WGS sequence"/>
</dbReference>
<evidence type="ECO:0000313" key="2">
    <source>
        <dbReference type="Proteomes" id="UP001595851"/>
    </source>
</evidence>
<comment type="caution">
    <text evidence="1">The sequence shown here is derived from an EMBL/GenBank/DDBJ whole genome shotgun (WGS) entry which is preliminary data.</text>
</comment>
<dbReference type="EMBL" id="JBHSBI010000026">
    <property type="protein sequence ID" value="MFC4013179.1"/>
    <property type="molecule type" value="Genomic_DNA"/>
</dbReference>
<gene>
    <name evidence="1" type="ORF">ACFOY2_38545</name>
</gene>
<keyword evidence="2" id="KW-1185">Reference proteome</keyword>
<proteinExistence type="predicted"/>